<keyword evidence="2" id="KW-1185">Reference proteome</keyword>
<gene>
    <name evidence="1" type="ORF">CONPUDRAFT_88991</name>
</gene>
<name>A0A5M3MW76_CONPW</name>
<dbReference type="OrthoDB" id="2418900at2759"/>
<protein>
    <submittedName>
        <fullName evidence="1">Uncharacterized protein</fullName>
    </submittedName>
</protein>
<dbReference type="InterPro" id="IPR041078">
    <property type="entry name" value="Plavaka"/>
</dbReference>
<dbReference type="Proteomes" id="UP000053558">
    <property type="component" value="Unassembled WGS sequence"/>
</dbReference>
<comment type="caution">
    <text evidence="1">The sequence shown here is derived from an EMBL/GenBank/DDBJ whole genome shotgun (WGS) entry which is preliminary data.</text>
</comment>
<evidence type="ECO:0000313" key="2">
    <source>
        <dbReference type="Proteomes" id="UP000053558"/>
    </source>
</evidence>
<dbReference type="GeneID" id="19211287"/>
<dbReference type="RefSeq" id="XP_007766868.1">
    <property type="nucleotide sequence ID" value="XM_007768678.1"/>
</dbReference>
<dbReference type="EMBL" id="JH711576">
    <property type="protein sequence ID" value="EIW82965.1"/>
    <property type="molecule type" value="Genomic_DNA"/>
</dbReference>
<dbReference type="OMA" id="YSHTTEL"/>
<accession>A0A5M3MW76</accession>
<evidence type="ECO:0000313" key="1">
    <source>
        <dbReference type="EMBL" id="EIW82965.1"/>
    </source>
</evidence>
<reference evidence="2" key="1">
    <citation type="journal article" date="2012" name="Science">
        <title>The Paleozoic origin of enzymatic lignin decomposition reconstructed from 31 fungal genomes.</title>
        <authorList>
            <person name="Floudas D."/>
            <person name="Binder M."/>
            <person name="Riley R."/>
            <person name="Barry K."/>
            <person name="Blanchette R.A."/>
            <person name="Henrissat B."/>
            <person name="Martinez A.T."/>
            <person name="Otillar R."/>
            <person name="Spatafora J.W."/>
            <person name="Yadav J.S."/>
            <person name="Aerts A."/>
            <person name="Benoit I."/>
            <person name="Boyd A."/>
            <person name="Carlson A."/>
            <person name="Copeland A."/>
            <person name="Coutinho P.M."/>
            <person name="de Vries R.P."/>
            <person name="Ferreira P."/>
            <person name="Findley K."/>
            <person name="Foster B."/>
            <person name="Gaskell J."/>
            <person name="Glotzer D."/>
            <person name="Gorecki P."/>
            <person name="Heitman J."/>
            <person name="Hesse C."/>
            <person name="Hori C."/>
            <person name="Igarashi K."/>
            <person name="Jurgens J.A."/>
            <person name="Kallen N."/>
            <person name="Kersten P."/>
            <person name="Kohler A."/>
            <person name="Kuees U."/>
            <person name="Kumar T.K.A."/>
            <person name="Kuo A."/>
            <person name="LaButti K."/>
            <person name="Larrondo L.F."/>
            <person name="Lindquist E."/>
            <person name="Ling A."/>
            <person name="Lombard V."/>
            <person name="Lucas S."/>
            <person name="Lundell T."/>
            <person name="Martin R."/>
            <person name="McLaughlin D.J."/>
            <person name="Morgenstern I."/>
            <person name="Morin E."/>
            <person name="Murat C."/>
            <person name="Nagy L.G."/>
            <person name="Nolan M."/>
            <person name="Ohm R.A."/>
            <person name="Patyshakuliyeva A."/>
            <person name="Rokas A."/>
            <person name="Ruiz-Duenas F.J."/>
            <person name="Sabat G."/>
            <person name="Salamov A."/>
            <person name="Samejima M."/>
            <person name="Schmutz J."/>
            <person name="Slot J.C."/>
            <person name="St John F."/>
            <person name="Stenlid J."/>
            <person name="Sun H."/>
            <person name="Sun S."/>
            <person name="Syed K."/>
            <person name="Tsang A."/>
            <person name="Wiebenga A."/>
            <person name="Young D."/>
            <person name="Pisabarro A."/>
            <person name="Eastwood D.C."/>
            <person name="Martin F."/>
            <person name="Cullen D."/>
            <person name="Grigoriev I.V."/>
            <person name="Hibbett D.S."/>
        </authorList>
    </citation>
    <scope>NUCLEOTIDE SEQUENCE [LARGE SCALE GENOMIC DNA]</scope>
    <source>
        <strain evidence="2">RWD-64-598 SS2</strain>
    </source>
</reference>
<sequence>MLETLALQRDSQYPPKFIADGLCEVFSPFWADLLHTNIFRYISSDILHQIHQGVFKDHLLKWCTNLVNKNPNTNLDKQFEAIPPYAGLQHFKSGISGIKQWTMGEHKQVQCVFVAALAGSVESHTLTAAHALLNFIYLTQYYSHTTELLAAMQDALHCFYKDKDVFTEWNGNFNIPKLHSLLHYLKIILLLGSLNGLNTKNTEHLHIDFTK</sequence>
<organism evidence="1 2">
    <name type="scientific">Coniophora puteana (strain RWD-64-598)</name>
    <name type="common">Brown rot fungus</name>
    <dbReference type="NCBI Taxonomy" id="741705"/>
    <lineage>
        <taxon>Eukaryota</taxon>
        <taxon>Fungi</taxon>
        <taxon>Dikarya</taxon>
        <taxon>Basidiomycota</taxon>
        <taxon>Agaricomycotina</taxon>
        <taxon>Agaricomycetes</taxon>
        <taxon>Agaricomycetidae</taxon>
        <taxon>Boletales</taxon>
        <taxon>Coniophorineae</taxon>
        <taxon>Coniophoraceae</taxon>
        <taxon>Coniophora</taxon>
    </lineage>
</organism>
<dbReference type="Pfam" id="PF18759">
    <property type="entry name" value="Plavaka"/>
    <property type="match status" value="1"/>
</dbReference>
<proteinExistence type="predicted"/>
<dbReference type="KEGG" id="cput:CONPUDRAFT_88991"/>
<dbReference type="AlphaFoldDB" id="A0A5M3MW76"/>